<dbReference type="EMBL" id="CM042037">
    <property type="protein sequence ID" value="KAI3741765.1"/>
    <property type="molecule type" value="Genomic_DNA"/>
</dbReference>
<sequence length="153" mass="16502">MTNFGEKLEPPPSLATIVTPSAHFQSPLICLSPISPHLLTAGQIYQRIRAPPEELGRGIKGTDLTNKDADLVLVLRAEKSGRDCAGVGCDGEDEGLEEVDGGGSAEMPRKSTGEERRLTNRNFKDRDVGNLCGRYNLKLSCEDILLIATPLKG</sequence>
<comment type="caution">
    <text evidence="1">The sequence shown here is derived from an EMBL/GenBank/DDBJ whole genome shotgun (WGS) entry which is preliminary data.</text>
</comment>
<evidence type="ECO:0000313" key="1">
    <source>
        <dbReference type="EMBL" id="KAI3741765.1"/>
    </source>
</evidence>
<name>A0ACB9D5G4_9ASTR</name>
<evidence type="ECO:0000313" key="2">
    <source>
        <dbReference type="Proteomes" id="UP001056120"/>
    </source>
</evidence>
<dbReference type="Proteomes" id="UP001056120">
    <property type="component" value="Linkage Group LG20"/>
</dbReference>
<keyword evidence="2" id="KW-1185">Reference proteome</keyword>
<gene>
    <name evidence="1" type="ORF">L1987_59442</name>
</gene>
<organism evidence="1 2">
    <name type="scientific">Smallanthus sonchifolius</name>
    <dbReference type="NCBI Taxonomy" id="185202"/>
    <lineage>
        <taxon>Eukaryota</taxon>
        <taxon>Viridiplantae</taxon>
        <taxon>Streptophyta</taxon>
        <taxon>Embryophyta</taxon>
        <taxon>Tracheophyta</taxon>
        <taxon>Spermatophyta</taxon>
        <taxon>Magnoliopsida</taxon>
        <taxon>eudicotyledons</taxon>
        <taxon>Gunneridae</taxon>
        <taxon>Pentapetalae</taxon>
        <taxon>asterids</taxon>
        <taxon>campanulids</taxon>
        <taxon>Asterales</taxon>
        <taxon>Asteraceae</taxon>
        <taxon>Asteroideae</taxon>
        <taxon>Heliantheae alliance</taxon>
        <taxon>Millerieae</taxon>
        <taxon>Smallanthus</taxon>
    </lineage>
</organism>
<reference evidence="1 2" key="2">
    <citation type="journal article" date="2022" name="Mol. Ecol. Resour.">
        <title>The genomes of chicory, endive, great burdock and yacon provide insights into Asteraceae paleo-polyploidization history and plant inulin production.</title>
        <authorList>
            <person name="Fan W."/>
            <person name="Wang S."/>
            <person name="Wang H."/>
            <person name="Wang A."/>
            <person name="Jiang F."/>
            <person name="Liu H."/>
            <person name="Zhao H."/>
            <person name="Xu D."/>
            <person name="Zhang Y."/>
        </authorList>
    </citation>
    <scope>NUCLEOTIDE SEQUENCE [LARGE SCALE GENOMIC DNA]</scope>
    <source>
        <strain evidence="2">cv. Yunnan</strain>
        <tissue evidence="1">Leaves</tissue>
    </source>
</reference>
<protein>
    <submittedName>
        <fullName evidence="1">Uncharacterized protein</fullName>
    </submittedName>
</protein>
<reference evidence="2" key="1">
    <citation type="journal article" date="2022" name="Mol. Ecol. Resour.">
        <title>The genomes of chicory, endive, great burdock and yacon provide insights into Asteraceae palaeo-polyploidization history and plant inulin production.</title>
        <authorList>
            <person name="Fan W."/>
            <person name="Wang S."/>
            <person name="Wang H."/>
            <person name="Wang A."/>
            <person name="Jiang F."/>
            <person name="Liu H."/>
            <person name="Zhao H."/>
            <person name="Xu D."/>
            <person name="Zhang Y."/>
        </authorList>
    </citation>
    <scope>NUCLEOTIDE SEQUENCE [LARGE SCALE GENOMIC DNA]</scope>
    <source>
        <strain evidence="2">cv. Yunnan</strain>
    </source>
</reference>
<accession>A0ACB9D5G4</accession>
<proteinExistence type="predicted"/>